<dbReference type="EMBL" id="CP137852">
    <property type="protein sequence ID" value="WPB84646.1"/>
    <property type="molecule type" value="Genomic_DNA"/>
</dbReference>
<dbReference type="InterPro" id="IPR029069">
    <property type="entry name" value="HotDog_dom_sf"/>
</dbReference>
<organism evidence="2 3">
    <name type="scientific">Sediminicoccus rosea</name>
    <dbReference type="NCBI Taxonomy" id="1225128"/>
    <lineage>
        <taxon>Bacteria</taxon>
        <taxon>Pseudomonadati</taxon>
        <taxon>Pseudomonadota</taxon>
        <taxon>Alphaproteobacteria</taxon>
        <taxon>Acetobacterales</taxon>
        <taxon>Roseomonadaceae</taxon>
        <taxon>Sediminicoccus</taxon>
    </lineage>
</organism>
<protein>
    <submittedName>
        <fullName evidence="2">MaoC family dehydratase</fullName>
    </submittedName>
</protein>
<evidence type="ECO:0000259" key="1">
    <source>
        <dbReference type="Pfam" id="PF01575"/>
    </source>
</evidence>
<name>A0ABZ0PG82_9PROT</name>
<accession>A0ABZ0PG82</accession>
<proteinExistence type="predicted"/>
<keyword evidence="3" id="KW-1185">Reference proteome</keyword>
<dbReference type="PANTHER" id="PTHR43664:SF1">
    <property type="entry name" value="BETA-METHYLMALYL-COA DEHYDRATASE"/>
    <property type="match status" value="1"/>
</dbReference>
<dbReference type="SUPFAM" id="SSF54637">
    <property type="entry name" value="Thioesterase/thiol ester dehydrase-isomerase"/>
    <property type="match status" value="1"/>
</dbReference>
<dbReference type="RefSeq" id="WP_318648610.1">
    <property type="nucleotide sequence ID" value="NZ_CP137852.1"/>
</dbReference>
<dbReference type="InterPro" id="IPR002539">
    <property type="entry name" value="MaoC-like_dom"/>
</dbReference>
<dbReference type="Pfam" id="PF01575">
    <property type="entry name" value="MaoC_dehydratas"/>
    <property type="match status" value="1"/>
</dbReference>
<dbReference type="InterPro" id="IPR052342">
    <property type="entry name" value="MCH/BMMD"/>
</dbReference>
<sequence length="156" mass="17569">MPGLHYEEFTEGQVFEHALSRTVTEADNITFSLMTLNPQPLHIDRHFAESTEWGQPLFNSLMTLGIMIGMSVSDTTLGTTIGNLGMTEVRFPKPVFHGDTLRSRTRVVAKRESRSRSDAGLVEFEHECLNQRGEIVATCRRMAFMRKRPVAQGKTA</sequence>
<evidence type="ECO:0000313" key="2">
    <source>
        <dbReference type="EMBL" id="WPB84646.1"/>
    </source>
</evidence>
<gene>
    <name evidence="2" type="ORF">R9Z33_21445</name>
</gene>
<dbReference type="Proteomes" id="UP001305521">
    <property type="component" value="Chromosome"/>
</dbReference>
<dbReference type="PANTHER" id="PTHR43664">
    <property type="entry name" value="MONOAMINE OXIDASE-RELATED"/>
    <property type="match status" value="1"/>
</dbReference>
<dbReference type="Gene3D" id="3.10.129.10">
    <property type="entry name" value="Hotdog Thioesterase"/>
    <property type="match status" value="1"/>
</dbReference>
<feature type="domain" description="MaoC-like" evidence="1">
    <location>
        <begin position="11"/>
        <end position="116"/>
    </location>
</feature>
<reference evidence="2 3" key="1">
    <citation type="submission" date="2023-11" db="EMBL/GenBank/DDBJ databases">
        <title>Arctic aerobic anoxygenic photoheterotroph Sediminicoccus rosea KRV36 adapts its photosynthesis to long days of polar summer.</title>
        <authorList>
            <person name="Tomasch J."/>
            <person name="Kopejtka K."/>
            <person name="Bily T."/>
            <person name="Gardiner A.T."/>
            <person name="Gardian Z."/>
            <person name="Shivaramu S."/>
            <person name="Koblizek M."/>
            <person name="Engelhardt F."/>
            <person name="Kaftan D."/>
        </authorList>
    </citation>
    <scope>NUCLEOTIDE SEQUENCE [LARGE SCALE GENOMIC DNA]</scope>
    <source>
        <strain evidence="2 3">R-30</strain>
    </source>
</reference>
<evidence type="ECO:0000313" key="3">
    <source>
        <dbReference type="Proteomes" id="UP001305521"/>
    </source>
</evidence>
<dbReference type="CDD" id="cd03451">
    <property type="entry name" value="FkbR2"/>
    <property type="match status" value="1"/>
</dbReference>